<keyword evidence="1" id="KW-0812">Transmembrane</keyword>
<reference evidence="2" key="1">
    <citation type="submission" date="2009-10" db="EMBL/GenBank/DDBJ databases">
        <title>Diversity of trophic interactions inside an arsenic-rich microbial ecosystem.</title>
        <authorList>
            <person name="Bertin P.N."/>
            <person name="Heinrich-Salmeron A."/>
            <person name="Pelletier E."/>
            <person name="Goulhen-Chollet F."/>
            <person name="Arsene-Ploetze F."/>
            <person name="Gallien S."/>
            <person name="Calteau A."/>
            <person name="Vallenet D."/>
            <person name="Casiot C."/>
            <person name="Chane-Woon-Ming B."/>
            <person name="Giloteaux L."/>
            <person name="Barakat M."/>
            <person name="Bonnefoy V."/>
            <person name="Bruneel O."/>
            <person name="Chandler M."/>
            <person name="Cleiss J."/>
            <person name="Duran R."/>
            <person name="Elbaz-Poulichet F."/>
            <person name="Fonknechten N."/>
            <person name="Lauga B."/>
            <person name="Mornico D."/>
            <person name="Ortet P."/>
            <person name="Schaeffer C."/>
            <person name="Siguier P."/>
            <person name="Alexander Thil Smith A."/>
            <person name="Van Dorsselaer A."/>
            <person name="Weissenbach J."/>
            <person name="Medigue C."/>
            <person name="Le Paslier D."/>
        </authorList>
    </citation>
    <scope>NUCLEOTIDE SEQUENCE</scope>
</reference>
<keyword evidence="1" id="KW-1133">Transmembrane helix</keyword>
<dbReference type="EMBL" id="CABQ01000087">
    <property type="protein sequence ID" value="CBI07317.1"/>
    <property type="molecule type" value="Genomic_DNA"/>
</dbReference>
<sequence length="135" mass="13843">MKLSHRNKQILWGLAKVVGLTALCTSPAWAVTGLVTDAKSIYGLESYVPGMITLGATGAGLAAITYGGWHAHKKGELEQQGKPVGMKHIAFPIIGGSILAGIPWVTGSAQKTIENMTTAPTSVSAGSTSGSVTIP</sequence>
<evidence type="ECO:0000256" key="1">
    <source>
        <dbReference type="SAM" id="Phobius"/>
    </source>
</evidence>
<proteinExistence type="predicted"/>
<keyword evidence="1" id="KW-0472">Membrane</keyword>
<name>E6QJA1_9ZZZZ</name>
<evidence type="ECO:0000313" key="2">
    <source>
        <dbReference type="EMBL" id="CBI07317.1"/>
    </source>
</evidence>
<dbReference type="AlphaFoldDB" id="E6QJA1"/>
<comment type="caution">
    <text evidence="2">The sequence shown here is derived from an EMBL/GenBank/DDBJ whole genome shotgun (WGS) entry which is preliminary data.</text>
</comment>
<feature type="transmembrane region" description="Helical" evidence="1">
    <location>
        <begin position="46"/>
        <end position="69"/>
    </location>
</feature>
<protein>
    <submittedName>
        <fullName evidence="2">Uncharacterized protein</fullName>
    </submittedName>
</protein>
<accession>E6QJA1</accession>
<gene>
    <name evidence="2" type="ORF">CARN6_0649</name>
</gene>
<feature type="transmembrane region" description="Helical" evidence="1">
    <location>
        <begin position="89"/>
        <end position="106"/>
    </location>
</feature>
<organism evidence="2">
    <name type="scientific">mine drainage metagenome</name>
    <dbReference type="NCBI Taxonomy" id="410659"/>
    <lineage>
        <taxon>unclassified sequences</taxon>
        <taxon>metagenomes</taxon>
        <taxon>ecological metagenomes</taxon>
    </lineage>
</organism>